<dbReference type="InterPro" id="IPR010215">
    <property type="entry name" value="Transcription_antiterm_RfaH"/>
</dbReference>
<evidence type="ECO:0000259" key="2">
    <source>
        <dbReference type="SMART" id="SM00738"/>
    </source>
</evidence>
<evidence type="ECO:0000256" key="1">
    <source>
        <dbReference type="ARBA" id="ARBA00023163"/>
    </source>
</evidence>
<reference evidence="3" key="1">
    <citation type="submission" date="2018-05" db="EMBL/GenBank/DDBJ databases">
        <authorList>
            <person name="Lanie J.A."/>
            <person name="Ng W.-L."/>
            <person name="Kazmierczak K.M."/>
            <person name="Andrzejewski T.M."/>
            <person name="Davidsen T.M."/>
            <person name="Wayne K.J."/>
            <person name="Tettelin H."/>
            <person name="Glass J.I."/>
            <person name="Rusch D."/>
            <person name="Podicherti R."/>
            <person name="Tsui H.-C.T."/>
            <person name="Winkler M.E."/>
        </authorList>
    </citation>
    <scope>NUCLEOTIDE SEQUENCE</scope>
</reference>
<dbReference type="CDD" id="cd09892">
    <property type="entry name" value="NGN_SP_RfaH"/>
    <property type="match status" value="1"/>
</dbReference>
<protein>
    <recommendedName>
        <fullName evidence="2">NusG-like N-terminal domain-containing protein</fullName>
    </recommendedName>
</protein>
<dbReference type="SUPFAM" id="SSF82679">
    <property type="entry name" value="N-utilization substance G protein NusG, N-terminal domain"/>
    <property type="match status" value="1"/>
</dbReference>
<dbReference type="Pfam" id="PF02357">
    <property type="entry name" value="NusG"/>
    <property type="match status" value="1"/>
</dbReference>
<dbReference type="AlphaFoldDB" id="A0A382R026"/>
<dbReference type="GO" id="GO:0006354">
    <property type="term" value="P:DNA-templated transcription elongation"/>
    <property type="evidence" value="ECO:0007669"/>
    <property type="project" value="InterPro"/>
</dbReference>
<sequence>MKISMETENSKWFLVYTKAREEKRAKKHLENQGFETFLPMIAYEKISQPKSFSLEPMFPRYLFIIINAERDNWAHIKSTRGVSHLVVFGDKFAEVPNSVVAFLKTRVDDNDIVKQKVTRQEFQKGDKLVLEKGVLKGKEAKFLSKTGTERVRILLKLMNELIITEVPGHDVGRKVIIEKFKL</sequence>
<dbReference type="NCBIfam" id="TIGR01955">
    <property type="entry name" value="RfaH"/>
    <property type="match status" value="1"/>
</dbReference>
<feature type="domain" description="NusG-like N-terminal" evidence="2">
    <location>
        <begin position="9"/>
        <end position="107"/>
    </location>
</feature>
<name>A0A382R026_9ZZZZ</name>
<dbReference type="GO" id="GO:0006355">
    <property type="term" value="P:regulation of DNA-templated transcription"/>
    <property type="evidence" value="ECO:0007669"/>
    <property type="project" value="InterPro"/>
</dbReference>
<dbReference type="EMBL" id="UINC01117809">
    <property type="protein sequence ID" value="SVC90502.1"/>
    <property type="molecule type" value="Genomic_DNA"/>
</dbReference>
<dbReference type="InterPro" id="IPR036735">
    <property type="entry name" value="NGN_dom_sf"/>
</dbReference>
<evidence type="ECO:0000313" key="3">
    <source>
        <dbReference type="EMBL" id="SVC90502.1"/>
    </source>
</evidence>
<accession>A0A382R026</accession>
<dbReference type="NCBIfam" id="NF006534">
    <property type="entry name" value="PRK09014.1"/>
    <property type="match status" value="1"/>
</dbReference>
<gene>
    <name evidence="3" type="ORF">METZ01_LOCUS343356</name>
</gene>
<keyword evidence="1" id="KW-0804">Transcription</keyword>
<dbReference type="InterPro" id="IPR006645">
    <property type="entry name" value="NGN-like_dom"/>
</dbReference>
<dbReference type="SMART" id="SM00738">
    <property type="entry name" value="NGN"/>
    <property type="match status" value="1"/>
</dbReference>
<organism evidence="3">
    <name type="scientific">marine metagenome</name>
    <dbReference type="NCBI Taxonomy" id="408172"/>
    <lineage>
        <taxon>unclassified sequences</taxon>
        <taxon>metagenomes</taxon>
        <taxon>ecological metagenomes</taxon>
    </lineage>
</organism>
<proteinExistence type="predicted"/>
<dbReference type="Gene3D" id="3.30.70.940">
    <property type="entry name" value="NusG, N-terminal domain"/>
    <property type="match status" value="1"/>
</dbReference>